<dbReference type="PRINTS" id="PR00038">
    <property type="entry name" value="HTHLUXR"/>
</dbReference>
<dbReference type="PANTHER" id="PTHR16305:SF35">
    <property type="entry name" value="TRANSCRIPTIONAL ACTIVATOR DOMAIN"/>
    <property type="match status" value="1"/>
</dbReference>
<dbReference type="Gene3D" id="1.10.10.10">
    <property type="entry name" value="Winged helix-like DNA-binding domain superfamily/Winged helix DNA-binding domain"/>
    <property type="match status" value="1"/>
</dbReference>
<gene>
    <name evidence="5" type="ORF">Snoj_16820</name>
</gene>
<organism evidence="5 6">
    <name type="scientific">Streptomyces nojiriensis</name>
    <dbReference type="NCBI Taxonomy" id="66374"/>
    <lineage>
        <taxon>Bacteria</taxon>
        <taxon>Bacillati</taxon>
        <taxon>Actinomycetota</taxon>
        <taxon>Actinomycetes</taxon>
        <taxon>Kitasatosporales</taxon>
        <taxon>Streptomycetaceae</taxon>
        <taxon>Streptomyces</taxon>
    </lineage>
</organism>
<dbReference type="SUPFAM" id="SSF48452">
    <property type="entry name" value="TPR-like"/>
    <property type="match status" value="2"/>
</dbReference>
<dbReference type="CDD" id="cd06170">
    <property type="entry name" value="LuxR_C_like"/>
    <property type="match status" value="1"/>
</dbReference>
<dbReference type="InterPro" id="IPR027417">
    <property type="entry name" value="P-loop_NTPase"/>
</dbReference>
<accession>A0ABQ3SI04</accession>
<evidence type="ECO:0000256" key="2">
    <source>
        <dbReference type="ARBA" id="ARBA00022840"/>
    </source>
</evidence>
<dbReference type="InterPro" id="IPR000792">
    <property type="entry name" value="Tscrpt_reg_LuxR_C"/>
</dbReference>
<proteinExistence type="predicted"/>
<feature type="domain" description="HTH luxR-type" evidence="4">
    <location>
        <begin position="898"/>
        <end position="963"/>
    </location>
</feature>
<dbReference type="Gene3D" id="1.25.40.10">
    <property type="entry name" value="Tetratricopeptide repeat domain"/>
    <property type="match status" value="1"/>
</dbReference>
<protein>
    <submittedName>
        <fullName evidence="5">LuxR family transcriptional regulator</fullName>
    </submittedName>
</protein>
<dbReference type="InterPro" id="IPR041664">
    <property type="entry name" value="AAA_16"/>
</dbReference>
<dbReference type="PANTHER" id="PTHR16305">
    <property type="entry name" value="TESTICULAR SOLUBLE ADENYLYL CYCLASE"/>
    <property type="match status" value="1"/>
</dbReference>
<evidence type="ECO:0000313" key="5">
    <source>
        <dbReference type="EMBL" id="GHI67764.1"/>
    </source>
</evidence>
<dbReference type="Gene3D" id="3.40.50.300">
    <property type="entry name" value="P-loop containing nucleotide triphosphate hydrolases"/>
    <property type="match status" value="1"/>
</dbReference>
<dbReference type="SUPFAM" id="SSF52540">
    <property type="entry name" value="P-loop containing nucleoside triphosphate hydrolases"/>
    <property type="match status" value="1"/>
</dbReference>
<reference evidence="6" key="1">
    <citation type="submission" date="2023-07" db="EMBL/GenBank/DDBJ databases">
        <title>Whole genome shotgun sequence of Streptomyces nojiriensis NBRC 13794.</title>
        <authorList>
            <person name="Komaki H."/>
            <person name="Tamura T."/>
        </authorList>
    </citation>
    <scope>NUCLEOTIDE SEQUENCE [LARGE SCALE GENOMIC DNA]</scope>
    <source>
        <strain evidence="6">NBRC 13794</strain>
    </source>
</reference>
<dbReference type="SMART" id="SM00421">
    <property type="entry name" value="HTH_LUXR"/>
    <property type="match status" value="1"/>
</dbReference>
<evidence type="ECO:0000256" key="3">
    <source>
        <dbReference type="SAM" id="MobiDB-lite"/>
    </source>
</evidence>
<dbReference type="InterPro" id="IPR016032">
    <property type="entry name" value="Sig_transdc_resp-reg_C-effctor"/>
</dbReference>
<evidence type="ECO:0000259" key="4">
    <source>
        <dbReference type="PROSITE" id="PS50043"/>
    </source>
</evidence>
<dbReference type="SUPFAM" id="SSF46894">
    <property type="entry name" value="C-terminal effector domain of the bipartite response regulators"/>
    <property type="match status" value="1"/>
</dbReference>
<evidence type="ECO:0000313" key="6">
    <source>
        <dbReference type="Proteomes" id="UP000613974"/>
    </source>
</evidence>
<dbReference type="PROSITE" id="PS50043">
    <property type="entry name" value="HTH_LUXR_2"/>
    <property type="match status" value="1"/>
</dbReference>
<dbReference type="PROSITE" id="PS00622">
    <property type="entry name" value="HTH_LUXR_1"/>
    <property type="match status" value="1"/>
</dbReference>
<feature type="compositionally biased region" description="Low complexity" evidence="3">
    <location>
        <begin position="539"/>
        <end position="550"/>
    </location>
</feature>
<dbReference type="Pfam" id="PF13191">
    <property type="entry name" value="AAA_16"/>
    <property type="match status" value="1"/>
</dbReference>
<name>A0ABQ3SI04_9ACTN</name>
<dbReference type="InterPro" id="IPR011990">
    <property type="entry name" value="TPR-like_helical_dom_sf"/>
</dbReference>
<dbReference type="EMBL" id="BNEC01000003">
    <property type="protein sequence ID" value="GHI67764.1"/>
    <property type="molecule type" value="Genomic_DNA"/>
</dbReference>
<comment type="caution">
    <text evidence="5">The sequence shown here is derived from an EMBL/GenBank/DDBJ whole genome shotgun (WGS) entry which is preliminary data.</text>
</comment>
<keyword evidence="1" id="KW-0547">Nucleotide-binding</keyword>
<dbReference type="Proteomes" id="UP000613974">
    <property type="component" value="Unassembled WGS sequence"/>
</dbReference>
<keyword evidence="6" id="KW-1185">Reference proteome</keyword>
<keyword evidence="2" id="KW-0067">ATP-binding</keyword>
<dbReference type="Pfam" id="PF00196">
    <property type="entry name" value="GerE"/>
    <property type="match status" value="1"/>
</dbReference>
<feature type="region of interest" description="Disordered" evidence="3">
    <location>
        <begin position="525"/>
        <end position="556"/>
    </location>
</feature>
<dbReference type="InterPro" id="IPR036388">
    <property type="entry name" value="WH-like_DNA-bd_sf"/>
</dbReference>
<evidence type="ECO:0000256" key="1">
    <source>
        <dbReference type="ARBA" id="ARBA00022741"/>
    </source>
</evidence>
<sequence>MVARLAEREKQWETLNDLLASARRGRGRVAVISGPIAAGKTTLLEHFTEQAIADGALVLEAAGSRAERYLPFGILRRILDSIAPLEPGVHAESTALLDSLGTTATDTQDPATGTAGGVEAGMRILPYVCASLLRIARDRTVIIAVDDVHHGDELSRAFLLCLARRVRQAGVLIVLTEAVRLLPAQLAFHAELQRQPNCTSIRLPLLSADGTGRMLAGRFSTAAAQRVTADCQETTGGNPLLIKALLEDGVAALGDSEPFQPLAPAETFERAVLDCLHRGDPEMLAVARGIAVLGDACPPLLLSRITDVHVKTAELAVQDLGRCGILRGDAFRESATRAAVLAATPPGALSVLHQRAARLLHQEGAAALDVARHLLAARKQVEEWAIPVLQEAAEYALVEDDPELALRCGELAVDSSPEGPCRTALKSRLVSIVWRSSPVAAEGHLRQLSREFLAGRLTDRDLLHAVTCLAWMGEARQAGEAVRRLQSAAQKALDAGQPFAYEPDTLAAAQSWLSLASPPVREVFATAGPAHPSRPGDPRTPATATAPGAASYDMPDDAHVPAVEAMRTALRGGQGEAAVAEATRVLQRYHLSDRTLTPLVIAALTLVYAGRLDLALTWTDRLLGECSARNTPTWQAALGVVRAEVALRQGDLPGAAAQARQAMSLISVQCWGVGIALPLAILIDAETRMGNLDEAMSLLEQPVPETMLETQFGLHYLRARGRCHLATGRYHAALRDFLTCGELMQAWGMDAVELVPWRLDAAEAWLAIGNMPRAREYVEQQRQREAGPAGSRPRGALLYALARTSGDLTYRLKRLTEAVEALEQGEDRLQLARAMGELGSGYRAAGDFNRARMLVRKAWHVAKSCGAQPLCQEFTPGQGDGEAVAAPAGREAEPAREAETLSESLSEAEARVALLAARGHTNREIATKLYVTVSTVEQHLTRIYRKLKVKRRRDLPALLWDLSLPGIA</sequence>